<proteinExistence type="predicted"/>
<evidence type="ECO:0000313" key="3">
    <source>
        <dbReference type="EMBL" id="QCW82372.1"/>
    </source>
</evidence>
<evidence type="ECO:0000259" key="2">
    <source>
        <dbReference type="Pfam" id="PF14317"/>
    </source>
</evidence>
<feature type="domain" description="YcxB-like C-terminal" evidence="2">
    <location>
        <begin position="106"/>
        <end position="164"/>
    </location>
</feature>
<keyword evidence="1" id="KW-0472">Membrane</keyword>
<protein>
    <submittedName>
        <fullName evidence="3">YcxB family protein</fullName>
    </submittedName>
</protein>
<evidence type="ECO:0000256" key="1">
    <source>
        <dbReference type="SAM" id="Phobius"/>
    </source>
</evidence>
<dbReference type="STRING" id="675511.GCA_000341735_01222"/>
<dbReference type="OrthoDB" id="5565912at2"/>
<sequence>MFEIEYIFREEDLIHFNEVQLQQNDEVLNNIRKNRLVFPGALVIIGIFYYLYYGDMMTAAYISSIAILWALLSPKIMMLDMRRQIMKNYTEKEKADMFGRYTLKIEPDHLLEISPSGKHKMPWNELIRVEQEGDHYVYIFISLNTALVIPAKTVKKGKLKEFAEQVQSMIDRKG</sequence>
<dbReference type="AlphaFoldDB" id="A0A4P9UM55"/>
<organism evidence="3 4">
    <name type="scientific">Methylotuvimicrobium buryatense</name>
    <name type="common">Methylomicrobium buryatense</name>
    <dbReference type="NCBI Taxonomy" id="95641"/>
    <lineage>
        <taxon>Bacteria</taxon>
        <taxon>Pseudomonadati</taxon>
        <taxon>Pseudomonadota</taxon>
        <taxon>Gammaproteobacteria</taxon>
        <taxon>Methylococcales</taxon>
        <taxon>Methylococcaceae</taxon>
        <taxon>Methylotuvimicrobium</taxon>
    </lineage>
</organism>
<reference evidence="4" key="1">
    <citation type="journal article" date="2019" name="J. Bacteriol.">
        <title>A Mutagenic Screen Identifies a TonB-Dependent Receptor Required for the Lanthanide Metal Switch in the Type I Methanotroph 'Methylotuvimicrobium buryatense' 5GB1C.</title>
        <authorList>
            <person name="Groom J.D."/>
            <person name="Ford S.M."/>
            <person name="Pesesky M.W."/>
            <person name="Lidstrom M.E."/>
        </authorList>
    </citation>
    <scope>NUCLEOTIDE SEQUENCE [LARGE SCALE GENOMIC DNA]</scope>
    <source>
        <strain evidence="4">5GB1C</strain>
    </source>
</reference>
<name>A0A4P9UM55_METBY</name>
<accession>A0A4P9UM55</accession>
<dbReference type="Proteomes" id="UP000305881">
    <property type="component" value="Chromosome"/>
</dbReference>
<dbReference type="RefSeq" id="WP_014147773.1">
    <property type="nucleotide sequence ID" value="NZ_CP035467.1"/>
</dbReference>
<gene>
    <name evidence="3" type="ORF">EQU24_09040</name>
</gene>
<dbReference type="InterPro" id="IPR025588">
    <property type="entry name" value="YcxB-like_C"/>
</dbReference>
<keyword evidence="1" id="KW-0812">Transmembrane</keyword>
<dbReference type="KEGG" id="mbur:EQU24_09040"/>
<feature type="transmembrane region" description="Helical" evidence="1">
    <location>
        <begin position="59"/>
        <end position="77"/>
    </location>
</feature>
<keyword evidence="4" id="KW-1185">Reference proteome</keyword>
<keyword evidence="1" id="KW-1133">Transmembrane helix</keyword>
<feature type="transmembrane region" description="Helical" evidence="1">
    <location>
        <begin position="36"/>
        <end position="53"/>
    </location>
</feature>
<evidence type="ECO:0000313" key="4">
    <source>
        <dbReference type="Proteomes" id="UP000305881"/>
    </source>
</evidence>
<dbReference type="EMBL" id="CP035467">
    <property type="protein sequence ID" value="QCW82372.1"/>
    <property type="molecule type" value="Genomic_DNA"/>
</dbReference>
<dbReference type="Pfam" id="PF14317">
    <property type="entry name" value="YcxB"/>
    <property type="match status" value="1"/>
</dbReference>